<dbReference type="EMBL" id="QPID01000004">
    <property type="protein sequence ID" value="RCU50553.1"/>
    <property type="molecule type" value="Genomic_DNA"/>
</dbReference>
<accession>A0A368NL02</accession>
<evidence type="ECO:0000313" key="1">
    <source>
        <dbReference type="EMBL" id="RCU50553.1"/>
    </source>
</evidence>
<organism evidence="1 2">
    <name type="scientific">Corallincola holothuriorum</name>
    <dbReference type="NCBI Taxonomy" id="2282215"/>
    <lineage>
        <taxon>Bacteria</taxon>
        <taxon>Pseudomonadati</taxon>
        <taxon>Pseudomonadota</taxon>
        <taxon>Gammaproteobacteria</taxon>
        <taxon>Alteromonadales</taxon>
        <taxon>Psychromonadaceae</taxon>
        <taxon>Corallincola</taxon>
    </lineage>
</organism>
<keyword evidence="2" id="KW-1185">Reference proteome</keyword>
<evidence type="ECO:0000313" key="2">
    <source>
        <dbReference type="Proteomes" id="UP000252558"/>
    </source>
</evidence>
<dbReference type="OrthoDB" id="9992100at2"/>
<reference evidence="1 2" key="1">
    <citation type="submission" date="2018-07" db="EMBL/GenBank/DDBJ databases">
        <title>Corallincola holothuriorum sp. nov., a new facultative anaerobe isolated from sea cucumber Apostichopus japonicus.</title>
        <authorList>
            <person name="Xia H."/>
        </authorList>
    </citation>
    <scope>NUCLEOTIDE SEQUENCE [LARGE SCALE GENOMIC DNA]</scope>
    <source>
        <strain evidence="1 2">C4</strain>
    </source>
</reference>
<protein>
    <submittedName>
        <fullName evidence="1">Uncharacterized protein</fullName>
    </submittedName>
</protein>
<sequence>MSFRRDYLPLFSIELVDNDSGLPIAARFSPTGRCSKRMANHGLLFRKRNNMAEVYYSRNPWAESPVIGAISALTQFDFSIRLPDGFYQRYQADFAGLGLRHMHLQNRAADGSLRQTAVASLSQTALLGEQDGALIVSQHYQARMNLPIGASAIDIRAQFSETIVKSIAVTQVGSDTPVSVDFSGLPFGRYTLAPNNAPAQRLTVYFDDNLVGDGGHGLVAVFINQSQALAPAQGYRFVARVEPR</sequence>
<gene>
    <name evidence="1" type="ORF">DU002_09035</name>
</gene>
<dbReference type="Proteomes" id="UP000252558">
    <property type="component" value="Unassembled WGS sequence"/>
</dbReference>
<dbReference type="RefSeq" id="WP_114338041.1">
    <property type="nucleotide sequence ID" value="NZ_QPID01000004.1"/>
</dbReference>
<proteinExistence type="predicted"/>
<name>A0A368NL02_9GAMM</name>
<dbReference type="AlphaFoldDB" id="A0A368NL02"/>
<comment type="caution">
    <text evidence="1">The sequence shown here is derived from an EMBL/GenBank/DDBJ whole genome shotgun (WGS) entry which is preliminary data.</text>
</comment>